<dbReference type="InterPro" id="IPR036249">
    <property type="entry name" value="Thioredoxin-like_sf"/>
</dbReference>
<organism evidence="2 3">
    <name type="scientific">Taylorella asinigenitalis (strain MCE3)</name>
    <dbReference type="NCBI Taxonomy" id="1008459"/>
    <lineage>
        <taxon>Bacteria</taxon>
        <taxon>Pseudomonadati</taxon>
        <taxon>Pseudomonadota</taxon>
        <taxon>Betaproteobacteria</taxon>
        <taxon>Burkholderiales</taxon>
        <taxon>Alcaligenaceae</taxon>
        <taxon>Taylorella</taxon>
    </lineage>
</organism>
<protein>
    <recommendedName>
        <fullName evidence="1">Thioredoxin domain-containing protein</fullName>
    </recommendedName>
</protein>
<dbReference type="Pfam" id="PF00085">
    <property type="entry name" value="Thioredoxin"/>
    <property type="match status" value="1"/>
</dbReference>
<keyword evidence="3" id="KW-1185">Reference proteome</keyword>
<evidence type="ECO:0000313" key="3">
    <source>
        <dbReference type="Proteomes" id="UP000009284"/>
    </source>
</evidence>
<dbReference type="RefSeq" id="WP_014111890.1">
    <property type="nucleotide sequence ID" value="NC_016043.1"/>
</dbReference>
<feature type="domain" description="Thioredoxin" evidence="1">
    <location>
        <begin position="13"/>
        <end position="85"/>
    </location>
</feature>
<evidence type="ECO:0000313" key="2">
    <source>
        <dbReference type="EMBL" id="AEP36996.1"/>
    </source>
</evidence>
<dbReference type="STRING" id="1008459.TASI_1252"/>
<reference evidence="2 3" key="2">
    <citation type="journal article" date="2012" name="PLoS ONE">
        <title>Genomic characterization of the taylorella genus.</title>
        <authorList>
            <person name="Hebert L."/>
            <person name="Moumen B."/>
            <person name="Pons N."/>
            <person name="Duquesne F."/>
            <person name="Breuil M.F."/>
            <person name="Goux D."/>
            <person name="Batto J.M."/>
            <person name="Laugier C."/>
            <person name="Renault P."/>
            <person name="Petry S."/>
        </authorList>
    </citation>
    <scope>NUCLEOTIDE SEQUENCE [LARGE SCALE GENOMIC DNA]</scope>
    <source>
        <strain evidence="2 3">MCE3</strain>
    </source>
</reference>
<evidence type="ECO:0000259" key="1">
    <source>
        <dbReference type="Pfam" id="PF00085"/>
    </source>
</evidence>
<gene>
    <name evidence="2" type="ordered locus">TASI_1252</name>
</gene>
<proteinExistence type="predicted"/>
<dbReference type="HOGENOM" id="CLU_141074_2_0_4"/>
<dbReference type="CDD" id="cd02947">
    <property type="entry name" value="TRX_family"/>
    <property type="match status" value="1"/>
</dbReference>
<dbReference type="eggNOG" id="COG0526">
    <property type="taxonomic scope" value="Bacteria"/>
</dbReference>
<accession>G4QBL8</accession>
<name>G4QBL8_TAYAM</name>
<dbReference type="KEGG" id="tas:TASI_1252"/>
<dbReference type="InterPro" id="IPR013766">
    <property type="entry name" value="Thioredoxin_domain"/>
</dbReference>
<dbReference type="OrthoDB" id="8521206at2"/>
<dbReference type="Gene3D" id="3.40.30.10">
    <property type="entry name" value="Glutaredoxin"/>
    <property type="match status" value="1"/>
</dbReference>
<dbReference type="EMBL" id="CP003059">
    <property type="protein sequence ID" value="AEP36996.1"/>
    <property type="molecule type" value="Genomic_DNA"/>
</dbReference>
<reference key="1">
    <citation type="submission" date="2011-09" db="EMBL/GenBank/DDBJ databases">
        <title>Genomic characterization of the Taylorella genus.</title>
        <authorList>
            <person name="Hebert L."/>
            <person name="Moumen B."/>
            <person name="Pons N."/>
            <person name="Duquesne F."/>
            <person name="Breuil M.-F."/>
            <person name="Goux D."/>
            <person name="Batto J.-M."/>
            <person name="Renault P."/>
            <person name="Laugier C."/>
            <person name="Petry S."/>
        </authorList>
    </citation>
    <scope>NUCLEOTIDE SEQUENCE</scope>
    <source>
        <strain>MCE3</strain>
    </source>
</reference>
<sequence>MIFTSPLKPNANELAETIKSFDAIVVCYCAQWCRTCVEFYDAFKKLSQERKELFLWVDIEEDPELLDDLDVEDFPTILIQKNGSNIFYGTMLPHILHLKRMLENDQGHTNSGPSDIKMLVQELLSS</sequence>
<dbReference type="AlphaFoldDB" id="G4QBL8"/>
<dbReference type="Proteomes" id="UP000009284">
    <property type="component" value="Chromosome"/>
</dbReference>
<dbReference type="SUPFAM" id="SSF52833">
    <property type="entry name" value="Thioredoxin-like"/>
    <property type="match status" value="1"/>
</dbReference>